<dbReference type="InterPro" id="IPR000086">
    <property type="entry name" value="NUDIX_hydrolase_dom"/>
</dbReference>
<name>A0A1L3ZRU6_9SPHN</name>
<dbReference type="GO" id="GO:0010945">
    <property type="term" value="F:coenzyme A diphosphatase activity"/>
    <property type="evidence" value="ECO:0007669"/>
    <property type="project" value="InterPro"/>
</dbReference>
<evidence type="ECO:0000256" key="4">
    <source>
        <dbReference type="ARBA" id="ARBA00022801"/>
    </source>
</evidence>
<feature type="domain" description="Nudix hydrolase" evidence="7">
    <location>
        <begin position="35"/>
        <end position="166"/>
    </location>
</feature>
<dbReference type="STRING" id="1921510.BSL82_02700"/>
<dbReference type="GO" id="GO:0046872">
    <property type="term" value="F:metal ion binding"/>
    <property type="evidence" value="ECO:0007669"/>
    <property type="project" value="UniProtKB-KW"/>
</dbReference>
<accession>A0A1L3ZRU6</accession>
<dbReference type="RefSeq" id="WP_072595924.1">
    <property type="nucleotide sequence ID" value="NZ_CP018221.1"/>
</dbReference>
<keyword evidence="3" id="KW-0479">Metal-binding</keyword>
<dbReference type="KEGG" id="sphj:BSL82_02700"/>
<dbReference type="SUPFAM" id="SSF55811">
    <property type="entry name" value="Nudix"/>
    <property type="match status" value="1"/>
</dbReference>
<dbReference type="AlphaFoldDB" id="A0A1L3ZRU6"/>
<dbReference type="Pfam" id="PF00293">
    <property type="entry name" value="NUDIX"/>
    <property type="match status" value="1"/>
</dbReference>
<dbReference type="PANTHER" id="PTHR12992:SF11">
    <property type="entry name" value="MITOCHONDRIAL COENZYME A DIPHOSPHATASE NUDT8"/>
    <property type="match status" value="1"/>
</dbReference>
<keyword evidence="6" id="KW-0464">Manganese</keyword>
<evidence type="ECO:0000256" key="3">
    <source>
        <dbReference type="ARBA" id="ARBA00022723"/>
    </source>
</evidence>
<evidence type="ECO:0000313" key="8">
    <source>
        <dbReference type="EMBL" id="API58351.1"/>
    </source>
</evidence>
<comment type="cofactor">
    <cofactor evidence="2">
        <name>Mg(2+)</name>
        <dbReference type="ChEBI" id="CHEBI:18420"/>
    </cofactor>
</comment>
<evidence type="ECO:0000256" key="5">
    <source>
        <dbReference type="ARBA" id="ARBA00022842"/>
    </source>
</evidence>
<evidence type="ECO:0000256" key="2">
    <source>
        <dbReference type="ARBA" id="ARBA00001946"/>
    </source>
</evidence>
<dbReference type="Gene3D" id="3.90.79.10">
    <property type="entry name" value="Nucleoside Triphosphate Pyrophosphohydrolase"/>
    <property type="match status" value="1"/>
</dbReference>
<evidence type="ECO:0000256" key="6">
    <source>
        <dbReference type="ARBA" id="ARBA00023211"/>
    </source>
</evidence>
<gene>
    <name evidence="8" type="ORF">BSL82_02700</name>
</gene>
<evidence type="ECO:0000259" key="7">
    <source>
        <dbReference type="PROSITE" id="PS51462"/>
    </source>
</evidence>
<keyword evidence="9" id="KW-1185">Reference proteome</keyword>
<keyword evidence="4" id="KW-0378">Hydrolase</keyword>
<dbReference type="CDD" id="cd03426">
    <property type="entry name" value="NUDIX_CoAse_Nudt7"/>
    <property type="match status" value="1"/>
</dbReference>
<sequence length="199" mass="21712">MSLIQQIRHVLQMPHPQPAELLAGDFPDSLPTGGRIVAAAVLMAIVEHPRPTLILTRRTDTLRRHAGQVAFPGGRVDPEDSGIVAAALREADEEVGLPPGKVDVIGVLEPYQTVTGFHVTPVVGVVPPGLELVPHAAEVARVFEVPLDVMLEPANHIEQAVEWQGQDRHYYEIGWDGERIWGATAGMIVNLGRRLAYDR</sequence>
<organism evidence="8 9">
    <name type="scientific">Tardibacter chloracetimidivorans</name>
    <dbReference type="NCBI Taxonomy" id="1921510"/>
    <lineage>
        <taxon>Bacteria</taxon>
        <taxon>Pseudomonadati</taxon>
        <taxon>Pseudomonadota</taxon>
        <taxon>Alphaproteobacteria</taxon>
        <taxon>Sphingomonadales</taxon>
        <taxon>Sphingomonadaceae</taxon>
        <taxon>Tardibacter</taxon>
    </lineage>
</organism>
<comment type="cofactor">
    <cofactor evidence="1">
        <name>Mn(2+)</name>
        <dbReference type="ChEBI" id="CHEBI:29035"/>
    </cofactor>
</comment>
<dbReference type="PANTHER" id="PTHR12992">
    <property type="entry name" value="NUDIX HYDROLASE"/>
    <property type="match status" value="1"/>
</dbReference>
<dbReference type="NCBIfam" id="NF007980">
    <property type="entry name" value="PRK10707.1"/>
    <property type="match status" value="1"/>
</dbReference>
<dbReference type="InterPro" id="IPR015797">
    <property type="entry name" value="NUDIX_hydrolase-like_dom_sf"/>
</dbReference>
<keyword evidence="5" id="KW-0460">Magnesium</keyword>
<dbReference type="InterPro" id="IPR045121">
    <property type="entry name" value="CoAse"/>
</dbReference>
<evidence type="ECO:0000256" key="1">
    <source>
        <dbReference type="ARBA" id="ARBA00001936"/>
    </source>
</evidence>
<proteinExistence type="predicted"/>
<reference evidence="9" key="1">
    <citation type="submission" date="2016-11" db="EMBL/GenBank/DDBJ databases">
        <title>Complete Genome Sequence of alachlor-degrading Sphingomonas sp. strain JJ-A5.</title>
        <authorList>
            <person name="Lee H."/>
            <person name="Ka J.-O."/>
        </authorList>
    </citation>
    <scope>NUCLEOTIDE SEQUENCE [LARGE SCALE GENOMIC DNA]</scope>
    <source>
        <strain evidence="9">JJ-A5</strain>
    </source>
</reference>
<dbReference type="PROSITE" id="PS51462">
    <property type="entry name" value="NUDIX"/>
    <property type="match status" value="1"/>
</dbReference>
<evidence type="ECO:0000313" key="9">
    <source>
        <dbReference type="Proteomes" id="UP000182063"/>
    </source>
</evidence>
<dbReference type="EMBL" id="CP018221">
    <property type="protein sequence ID" value="API58351.1"/>
    <property type="molecule type" value="Genomic_DNA"/>
</dbReference>
<dbReference type="Proteomes" id="UP000182063">
    <property type="component" value="Chromosome"/>
</dbReference>
<protein>
    <submittedName>
        <fullName evidence="8">Coenzyme A pyrophosphatase</fullName>
    </submittedName>
</protein>